<evidence type="ECO:0000313" key="2">
    <source>
        <dbReference type="EMBL" id="JAE27487.1"/>
    </source>
</evidence>
<dbReference type="AlphaFoldDB" id="A0A0A9GSL5"/>
<protein>
    <submittedName>
        <fullName evidence="2">Uncharacterized protein</fullName>
    </submittedName>
</protein>
<name>A0A0A9GSL5_ARUDO</name>
<reference evidence="2" key="2">
    <citation type="journal article" date="2015" name="Data Brief">
        <title>Shoot transcriptome of the giant reed, Arundo donax.</title>
        <authorList>
            <person name="Barrero R.A."/>
            <person name="Guerrero F.D."/>
            <person name="Moolhuijzen P."/>
            <person name="Goolsby J.A."/>
            <person name="Tidwell J."/>
            <person name="Bellgard S.E."/>
            <person name="Bellgard M.I."/>
        </authorList>
    </citation>
    <scope>NUCLEOTIDE SEQUENCE</scope>
    <source>
        <tissue evidence="2">Shoot tissue taken approximately 20 cm above the soil surface</tissue>
    </source>
</reference>
<sequence length="54" mass="6073">MRPGKIKSRTVASSTPDAFLAARASSGDESLQEQRNEPNRQGERSTTRQERVRQ</sequence>
<organism evidence="2">
    <name type="scientific">Arundo donax</name>
    <name type="common">Giant reed</name>
    <name type="synonym">Donax arundinaceus</name>
    <dbReference type="NCBI Taxonomy" id="35708"/>
    <lineage>
        <taxon>Eukaryota</taxon>
        <taxon>Viridiplantae</taxon>
        <taxon>Streptophyta</taxon>
        <taxon>Embryophyta</taxon>
        <taxon>Tracheophyta</taxon>
        <taxon>Spermatophyta</taxon>
        <taxon>Magnoliopsida</taxon>
        <taxon>Liliopsida</taxon>
        <taxon>Poales</taxon>
        <taxon>Poaceae</taxon>
        <taxon>PACMAD clade</taxon>
        <taxon>Arundinoideae</taxon>
        <taxon>Arundineae</taxon>
        <taxon>Arundo</taxon>
    </lineage>
</organism>
<dbReference type="EMBL" id="GBRH01170409">
    <property type="protein sequence ID" value="JAE27487.1"/>
    <property type="molecule type" value="Transcribed_RNA"/>
</dbReference>
<feature type="compositionally biased region" description="Basic and acidic residues" evidence="1">
    <location>
        <begin position="32"/>
        <end position="54"/>
    </location>
</feature>
<evidence type="ECO:0000256" key="1">
    <source>
        <dbReference type="SAM" id="MobiDB-lite"/>
    </source>
</evidence>
<feature type="region of interest" description="Disordered" evidence="1">
    <location>
        <begin position="1"/>
        <end position="54"/>
    </location>
</feature>
<accession>A0A0A9GSL5</accession>
<reference evidence="2" key="1">
    <citation type="submission" date="2014-09" db="EMBL/GenBank/DDBJ databases">
        <authorList>
            <person name="Magalhaes I.L.F."/>
            <person name="Oliveira U."/>
            <person name="Santos F.R."/>
            <person name="Vidigal T.H.D.A."/>
            <person name="Brescovit A.D."/>
            <person name="Santos A.J."/>
        </authorList>
    </citation>
    <scope>NUCLEOTIDE SEQUENCE</scope>
    <source>
        <tissue evidence="2">Shoot tissue taken approximately 20 cm above the soil surface</tissue>
    </source>
</reference>
<proteinExistence type="predicted"/>